<proteinExistence type="predicted"/>
<name>A0AAE8MXB5_9PEZI</name>
<gene>
    <name evidence="1" type="ORF">DNG_03671</name>
</gene>
<organism evidence="1 2">
    <name type="scientific">Cephalotrichum gorgonifer</name>
    <dbReference type="NCBI Taxonomy" id="2041049"/>
    <lineage>
        <taxon>Eukaryota</taxon>
        <taxon>Fungi</taxon>
        <taxon>Dikarya</taxon>
        <taxon>Ascomycota</taxon>
        <taxon>Pezizomycotina</taxon>
        <taxon>Sordariomycetes</taxon>
        <taxon>Hypocreomycetidae</taxon>
        <taxon>Microascales</taxon>
        <taxon>Microascaceae</taxon>
        <taxon>Cephalotrichum</taxon>
    </lineage>
</organism>
<reference evidence="1" key="1">
    <citation type="submission" date="2018-03" db="EMBL/GenBank/DDBJ databases">
        <authorList>
            <person name="Guldener U."/>
        </authorList>
    </citation>
    <scope>NUCLEOTIDE SEQUENCE</scope>
</reference>
<evidence type="ECO:0000313" key="1">
    <source>
        <dbReference type="EMBL" id="SPO00923.1"/>
    </source>
</evidence>
<accession>A0AAE8MXB5</accession>
<dbReference type="Proteomes" id="UP001187682">
    <property type="component" value="Unassembled WGS sequence"/>
</dbReference>
<keyword evidence="2" id="KW-1185">Reference proteome</keyword>
<sequence length="77" mass="8840">MCKKYVSLTIYRCGNRVASEFKFDHCWDMTADAHTVYVAELGSRRARVVCGLFTCNTCRSRLSFPWPHLQDVAVPSH</sequence>
<protein>
    <submittedName>
        <fullName evidence="1">Uncharacterized protein</fullName>
    </submittedName>
</protein>
<evidence type="ECO:0000313" key="2">
    <source>
        <dbReference type="Proteomes" id="UP001187682"/>
    </source>
</evidence>
<dbReference type="AlphaFoldDB" id="A0AAE8MXB5"/>
<dbReference type="EMBL" id="ONZQ02000004">
    <property type="protein sequence ID" value="SPO00923.1"/>
    <property type="molecule type" value="Genomic_DNA"/>
</dbReference>
<comment type="caution">
    <text evidence="1">The sequence shown here is derived from an EMBL/GenBank/DDBJ whole genome shotgun (WGS) entry which is preliminary data.</text>
</comment>